<name>A0AAV9BDH5_ACOGR</name>
<comment type="caution">
    <text evidence="1">The sequence shown here is derived from an EMBL/GenBank/DDBJ whole genome shotgun (WGS) entry which is preliminary data.</text>
</comment>
<gene>
    <name evidence="1" type="ORF">QJS04_geneDACA013147</name>
</gene>
<keyword evidence="2" id="KW-1185">Reference proteome</keyword>
<proteinExistence type="predicted"/>
<dbReference type="AlphaFoldDB" id="A0AAV9BDH5"/>
<sequence>MARVHFSGSGSITTGFTSASASYEADLLVEEMIDQLLDLQLEQKTIQKVENKLLQKSDLTLVKVADRLDRGDNDLNSAGRSRLCPGGRLVPVYDRSAPMSIRNMSLLKATE</sequence>
<evidence type="ECO:0000313" key="1">
    <source>
        <dbReference type="EMBL" id="KAK1274118.1"/>
    </source>
</evidence>
<accession>A0AAV9BDH5</accession>
<reference evidence="1" key="2">
    <citation type="submission" date="2023-06" db="EMBL/GenBank/DDBJ databases">
        <authorList>
            <person name="Ma L."/>
            <person name="Liu K.-W."/>
            <person name="Li Z."/>
            <person name="Hsiao Y.-Y."/>
            <person name="Qi Y."/>
            <person name="Fu T."/>
            <person name="Tang G."/>
            <person name="Zhang D."/>
            <person name="Sun W.-H."/>
            <person name="Liu D.-K."/>
            <person name="Li Y."/>
            <person name="Chen G.-Z."/>
            <person name="Liu X.-D."/>
            <person name="Liao X.-Y."/>
            <person name="Jiang Y.-T."/>
            <person name="Yu X."/>
            <person name="Hao Y."/>
            <person name="Huang J."/>
            <person name="Zhao X.-W."/>
            <person name="Ke S."/>
            <person name="Chen Y.-Y."/>
            <person name="Wu W.-L."/>
            <person name="Hsu J.-L."/>
            <person name="Lin Y.-F."/>
            <person name="Huang M.-D."/>
            <person name="Li C.-Y."/>
            <person name="Huang L."/>
            <person name="Wang Z.-W."/>
            <person name="Zhao X."/>
            <person name="Zhong W.-Y."/>
            <person name="Peng D.-H."/>
            <person name="Ahmad S."/>
            <person name="Lan S."/>
            <person name="Zhang J.-S."/>
            <person name="Tsai W.-C."/>
            <person name="Van De Peer Y."/>
            <person name="Liu Z.-J."/>
        </authorList>
    </citation>
    <scope>NUCLEOTIDE SEQUENCE</scope>
    <source>
        <strain evidence="1">SCP</strain>
        <tissue evidence="1">Leaves</tissue>
    </source>
</reference>
<protein>
    <submittedName>
        <fullName evidence="1">Uncharacterized protein</fullName>
    </submittedName>
</protein>
<dbReference type="Proteomes" id="UP001179952">
    <property type="component" value="Unassembled WGS sequence"/>
</dbReference>
<reference evidence="1" key="1">
    <citation type="journal article" date="2023" name="Nat. Commun.">
        <title>Diploid and tetraploid genomes of Acorus and the evolution of monocots.</title>
        <authorList>
            <person name="Ma L."/>
            <person name="Liu K.W."/>
            <person name="Li Z."/>
            <person name="Hsiao Y.Y."/>
            <person name="Qi Y."/>
            <person name="Fu T."/>
            <person name="Tang G.D."/>
            <person name="Zhang D."/>
            <person name="Sun W.H."/>
            <person name="Liu D.K."/>
            <person name="Li Y."/>
            <person name="Chen G.Z."/>
            <person name="Liu X.D."/>
            <person name="Liao X.Y."/>
            <person name="Jiang Y.T."/>
            <person name="Yu X."/>
            <person name="Hao Y."/>
            <person name="Huang J."/>
            <person name="Zhao X.W."/>
            <person name="Ke S."/>
            <person name="Chen Y.Y."/>
            <person name="Wu W.L."/>
            <person name="Hsu J.L."/>
            <person name="Lin Y.F."/>
            <person name="Huang M.D."/>
            <person name="Li C.Y."/>
            <person name="Huang L."/>
            <person name="Wang Z.W."/>
            <person name="Zhao X."/>
            <person name="Zhong W.Y."/>
            <person name="Peng D.H."/>
            <person name="Ahmad S."/>
            <person name="Lan S."/>
            <person name="Zhang J.S."/>
            <person name="Tsai W.C."/>
            <person name="Van de Peer Y."/>
            <person name="Liu Z.J."/>
        </authorList>
    </citation>
    <scope>NUCLEOTIDE SEQUENCE</scope>
    <source>
        <strain evidence="1">SCP</strain>
    </source>
</reference>
<dbReference type="EMBL" id="JAUJYN010000004">
    <property type="protein sequence ID" value="KAK1274118.1"/>
    <property type="molecule type" value="Genomic_DNA"/>
</dbReference>
<evidence type="ECO:0000313" key="2">
    <source>
        <dbReference type="Proteomes" id="UP001179952"/>
    </source>
</evidence>
<organism evidence="1 2">
    <name type="scientific">Acorus gramineus</name>
    <name type="common">Dwarf sweet flag</name>
    <dbReference type="NCBI Taxonomy" id="55184"/>
    <lineage>
        <taxon>Eukaryota</taxon>
        <taxon>Viridiplantae</taxon>
        <taxon>Streptophyta</taxon>
        <taxon>Embryophyta</taxon>
        <taxon>Tracheophyta</taxon>
        <taxon>Spermatophyta</taxon>
        <taxon>Magnoliopsida</taxon>
        <taxon>Liliopsida</taxon>
        <taxon>Acoraceae</taxon>
        <taxon>Acorus</taxon>
    </lineage>
</organism>